<keyword evidence="2" id="KW-1133">Transmembrane helix</keyword>
<feature type="region of interest" description="Disordered" evidence="1">
    <location>
        <begin position="132"/>
        <end position="151"/>
    </location>
</feature>
<evidence type="ECO:0000313" key="4">
    <source>
        <dbReference type="Proteomes" id="UP000007264"/>
    </source>
</evidence>
<feature type="compositionally biased region" description="Gly residues" evidence="1">
    <location>
        <begin position="233"/>
        <end position="249"/>
    </location>
</feature>
<sequence>MANWGRRVNFLTWIALACALVFWVIGLSGLAALSRIYQDPNNAQQLQWWIIWFQLGALFAAGLVQYKEWFGARNAIMGLMCVLTAMLMAQTNVANYQRQVVGAGAPLLDANPLIQQTQNLAAAIASQAIANSRGNGQQQQQQQQQQQPQQIPQLPPELLQGLTGIISGLDSSMALKAASALQNASMSSSSVPVPSSNVAVPSSGLGAAGSAPADASSAAPGGGNPPAATAGGARIGGGGGGGPGDGGMGSRWEPSGADPRQQQQQPGGPGGSQPAGAGSGRRRLLSAGTDTVQRRANVVFLGFLLLTLADLALLMLFGVQHPHSKERSPRLYISSAVDQQPAPNALYKDGPMEGVTLQVTAMPMRQGLRPESRAQSGVSLRFDGPRAASVVPMRQPSRQLSGSFPFKLAERMDSRHASVLFIVHL</sequence>
<gene>
    <name evidence="3" type="ORF">COCSUDRAFT_44449</name>
</gene>
<protein>
    <submittedName>
        <fullName evidence="3">Uncharacterized protein</fullName>
    </submittedName>
</protein>
<organism evidence="3 4">
    <name type="scientific">Coccomyxa subellipsoidea (strain C-169)</name>
    <name type="common">Green microalga</name>
    <dbReference type="NCBI Taxonomy" id="574566"/>
    <lineage>
        <taxon>Eukaryota</taxon>
        <taxon>Viridiplantae</taxon>
        <taxon>Chlorophyta</taxon>
        <taxon>core chlorophytes</taxon>
        <taxon>Trebouxiophyceae</taxon>
        <taxon>Trebouxiophyceae incertae sedis</taxon>
        <taxon>Coccomyxaceae</taxon>
        <taxon>Coccomyxa</taxon>
        <taxon>Coccomyxa subellipsoidea</taxon>
    </lineage>
</organism>
<evidence type="ECO:0000256" key="2">
    <source>
        <dbReference type="SAM" id="Phobius"/>
    </source>
</evidence>
<feature type="compositionally biased region" description="Gly residues" evidence="1">
    <location>
        <begin position="267"/>
        <end position="279"/>
    </location>
</feature>
<dbReference type="EMBL" id="AGSI01000018">
    <property type="protein sequence ID" value="EIE19591.1"/>
    <property type="molecule type" value="Genomic_DNA"/>
</dbReference>
<keyword evidence="4" id="KW-1185">Reference proteome</keyword>
<name>I0YMH2_COCSC</name>
<feature type="compositionally biased region" description="Low complexity" evidence="1">
    <location>
        <begin position="204"/>
        <end position="232"/>
    </location>
</feature>
<dbReference type="RefSeq" id="XP_005644135.1">
    <property type="nucleotide sequence ID" value="XM_005644078.1"/>
</dbReference>
<feature type="transmembrane region" description="Helical" evidence="2">
    <location>
        <begin position="70"/>
        <end position="89"/>
    </location>
</feature>
<dbReference type="AlphaFoldDB" id="I0YMH2"/>
<reference evidence="3 4" key="1">
    <citation type="journal article" date="2012" name="Genome Biol.">
        <title>The genome of the polar eukaryotic microalga coccomyxa subellipsoidea reveals traits of cold adaptation.</title>
        <authorList>
            <person name="Blanc G."/>
            <person name="Agarkova I."/>
            <person name="Grimwood J."/>
            <person name="Kuo A."/>
            <person name="Brueggeman A."/>
            <person name="Dunigan D."/>
            <person name="Gurnon J."/>
            <person name="Ladunga I."/>
            <person name="Lindquist E."/>
            <person name="Lucas S."/>
            <person name="Pangilinan J."/>
            <person name="Proschold T."/>
            <person name="Salamov A."/>
            <person name="Schmutz J."/>
            <person name="Weeks D."/>
            <person name="Yamada T."/>
            <person name="Claverie J.M."/>
            <person name="Grigoriev I."/>
            <person name="Van Etten J."/>
            <person name="Lomsadze A."/>
            <person name="Borodovsky M."/>
        </authorList>
    </citation>
    <scope>NUCLEOTIDE SEQUENCE [LARGE SCALE GENOMIC DNA]</scope>
    <source>
        <strain evidence="3 4">C-169</strain>
    </source>
</reference>
<comment type="caution">
    <text evidence="3">The sequence shown here is derived from an EMBL/GenBank/DDBJ whole genome shotgun (WGS) entry which is preliminary data.</text>
</comment>
<proteinExistence type="predicted"/>
<dbReference type="OrthoDB" id="10527023at2759"/>
<accession>I0YMH2</accession>
<feature type="region of interest" description="Disordered" evidence="1">
    <location>
        <begin position="204"/>
        <end position="284"/>
    </location>
</feature>
<keyword evidence="2" id="KW-0472">Membrane</keyword>
<dbReference type="Proteomes" id="UP000007264">
    <property type="component" value="Unassembled WGS sequence"/>
</dbReference>
<evidence type="ECO:0000313" key="3">
    <source>
        <dbReference type="EMBL" id="EIE19591.1"/>
    </source>
</evidence>
<dbReference type="GeneID" id="17037563"/>
<feature type="transmembrane region" description="Helical" evidence="2">
    <location>
        <begin position="12"/>
        <end position="34"/>
    </location>
</feature>
<feature type="transmembrane region" description="Helical" evidence="2">
    <location>
        <begin position="46"/>
        <end position="64"/>
    </location>
</feature>
<feature type="transmembrane region" description="Helical" evidence="2">
    <location>
        <begin position="298"/>
        <end position="319"/>
    </location>
</feature>
<evidence type="ECO:0000256" key="1">
    <source>
        <dbReference type="SAM" id="MobiDB-lite"/>
    </source>
</evidence>
<feature type="compositionally biased region" description="Low complexity" evidence="1">
    <location>
        <begin position="254"/>
        <end position="266"/>
    </location>
</feature>
<dbReference type="PROSITE" id="PS51257">
    <property type="entry name" value="PROKAR_LIPOPROTEIN"/>
    <property type="match status" value="1"/>
</dbReference>
<dbReference type="KEGG" id="csl:COCSUDRAFT_44449"/>
<keyword evidence="2" id="KW-0812">Transmembrane</keyword>